<feature type="domain" description="N-acetyltransferase" evidence="3">
    <location>
        <begin position="21"/>
        <end position="173"/>
    </location>
</feature>
<evidence type="ECO:0000313" key="5">
    <source>
        <dbReference type="Proteomes" id="UP001601058"/>
    </source>
</evidence>
<dbReference type="InterPro" id="IPR016181">
    <property type="entry name" value="Acyl_CoA_acyltransferase"/>
</dbReference>
<dbReference type="Gene3D" id="3.40.630.30">
    <property type="match status" value="1"/>
</dbReference>
<comment type="caution">
    <text evidence="4">The sequence shown here is derived from an EMBL/GenBank/DDBJ whole genome shotgun (WGS) entry which is preliminary data.</text>
</comment>
<reference evidence="4 5" key="1">
    <citation type="submission" date="2024-08" db="EMBL/GenBank/DDBJ databases">
        <title>Two novel Cytobacillus novel species.</title>
        <authorList>
            <person name="Liu G."/>
        </authorList>
    </citation>
    <scope>NUCLEOTIDE SEQUENCE [LARGE SCALE GENOMIC DNA]</scope>
    <source>
        <strain evidence="4 5">FJAT-53684</strain>
    </source>
</reference>
<dbReference type="InterPro" id="IPR000182">
    <property type="entry name" value="GNAT_dom"/>
</dbReference>
<dbReference type="PROSITE" id="PS51186">
    <property type="entry name" value="GNAT"/>
    <property type="match status" value="1"/>
</dbReference>
<dbReference type="Proteomes" id="UP001601058">
    <property type="component" value="Unassembled WGS sequence"/>
</dbReference>
<dbReference type="EMBL" id="JBIACJ010000003">
    <property type="protein sequence ID" value="MFE8696113.1"/>
    <property type="molecule type" value="Genomic_DNA"/>
</dbReference>
<keyword evidence="1" id="KW-0808">Transferase</keyword>
<keyword evidence="2" id="KW-0012">Acyltransferase</keyword>
<accession>A0ABW6JZI2</accession>
<dbReference type="InterPro" id="IPR008125">
    <property type="entry name" value="Streptothricin_AcTrfase"/>
</dbReference>
<dbReference type="InterPro" id="IPR050680">
    <property type="entry name" value="YpeA/RimI_acetyltransf"/>
</dbReference>
<keyword evidence="5" id="KW-1185">Reference proteome</keyword>
<dbReference type="SUPFAM" id="SSF55729">
    <property type="entry name" value="Acyl-CoA N-acyltransferases (Nat)"/>
    <property type="match status" value="1"/>
</dbReference>
<evidence type="ECO:0000256" key="2">
    <source>
        <dbReference type="ARBA" id="ARBA00023315"/>
    </source>
</evidence>
<evidence type="ECO:0000313" key="4">
    <source>
        <dbReference type="EMBL" id="MFE8696113.1"/>
    </source>
</evidence>
<dbReference type="Pfam" id="PF00583">
    <property type="entry name" value="Acetyltransf_1"/>
    <property type="match status" value="1"/>
</dbReference>
<dbReference type="PANTHER" id="PTHR43420:SF12">
    <property type="entry name" value="N-ACETYLTRANSFERASE DOMAIN-CONTAINING PROTEIN"/>
    <property type="match status" value="1"/>
</dbReference>
<name>A0ABW6JZI2_9BACI</name>
<organism evidence="4 5">
    <name type="scientific">Cytobacillus mangrovibacter</name>
    <dbReference type="NCBI Taxonomy" id="3299024"/>
    <lineage>
        <taxon>Bacteria</taxon>
        <taxon>Bacillati</taxon>
        <taxon>Bacillota</taxon>
        <taxon>Bacilli</taxon>
        <taxon>Bacillales</taxon>
        <taxon>Bacillaceae</taxon>
        <taxon>Cytobacillus</taxon>
    </lineage>
</organism>
<protein>
    <submittedName>
        <fullName evidence="4">Streptothricin N-acetyltransferase SatA</fullName>
    </submittedName>
</protein>
<proteinExistence type="predicted"/>
<gene>
    <name evidence="4" type="primary">satA</name>
    <name evidence="4" type="ORF">ACFYKT_07080</name>
</gene>
<dbReference type="RefSeq" id="WP_389217480.1">
    <property type="nucleotide sequence ID" value="NZ_JBIACJ010000003.1"/>
</dbReference>
<dbReference type="PANTHER" id="PTHR43420">
    <property type="entry name" value="ACETYLTRANSFERASE"/>
    <property type="match status" value="1"/>
</dbReference>
<sequence length="173" mass="20281">MIIKMTKSNMNDFNKSNEGFMVTGRILPTYENRVWAFTEEVFSEPYFKKYEDEEMDNSYIEEEGKVVYFFYAENTCVGQIRIRSSWNGYAFIEDIAVAEDYRKRGVGTALLNKAIEWAKENNFCGLMLETQDINVSACHFYAKNNFVIGAVDTMLYSNFPTANEIAIFWYYKF</sequence>
<evidence type="ECO:0000259" key="3">
    <source>
        <dbReference type="PROSITE" id="PS51186"/>
    </source>
</evidence>
<evidence type="ECO:0000256" key="1">
    <source>
        <dbReference type="ARBA" id="ARBA00022679"/>
    </source>
</evidence>
<dbReference type="CDD" id="cd04301">
    <property type="entry name" value="NAT_SF"/>
    <property type="match status" value="1"/>
</dbReference>
<dbReference type="PRINTS" id="PR01754">
    <property type="entry name" value="SACTRNSFRASE"/>
</dbReference>